<evidence type="ECO:0000256" key="2">
    <source>
        <dbReference type="SAM" id="MobiDB-lite"/>
    </source>
</evidence>
<accession>A0A9D0Z5R1</accession>
<dbReference type="InterPro" id="IPR000297">
    <property type="entry name" value="PPIase_PpiC"/>
</dbReference>
<evidence type="ECO:0000313" key="6">
    <source>
        <dbReference type="Proteomes" id="UP000886874"/>
    </source>
</evidence>
<dbReference type="EMBL" id="DVFN01000063">
    <property type="protein sequence ID" value="HIQ69503.1"/>
    <property type="molecule type" value="Genomic_DNA"/>
</dbReference>
<comment type="caution">
    <text evidence="5">The sequence shown here is derived from an EMBL/GenBank/DDBJ whole genome shotgun (WGS) entry which is preliminary data.</text>
</comment>
<evidence type="ECO:0000259" key="4">
    <source>
        <dbReference type="PROSITE" id="PS50198"/>
    </source>
</evidence>
<dbReference type="InterPro" id="IPR050245">
    <property type="entry name" value="PrsA_foldase"/>
</dbReference>
<organism evidence="5 6">
    <name type="scientific">Candidatus Avoscillospira stercorigallinarum</name>
    <dbReference type="NCBI Taxonomy" id="2840708"/>
    <lineage>
        <taxon>Bacteria</taxon>
        <taxon>Bacillati</taxon>
        <taxon>Bacillota</taxon>
        <taxon>Clostridia</taxon>
        <taxon>Eubacteriales</taxon>
        <taxon>Oscillospiraceae</taxon>
        <taxon>Oscillospiraceae incertae sedis</taxon>
        <taxon>Candidatus Avoscillospira</taxon>
    </lineage>
</organism>
<dbReference type="InterPro" id="IPR046357">
    <property type="entry name" value="PPIase_dom_sf"/>
</dbReference>
<proteinExistence type="predicted"/>
<protein>
    <submittedName>
        <fullName evidence="5">Peptidyl-prolyl cis-trans isomerase</fullName>
    </submittedName>
</protein>
<keyword evidence="3" id="KW-0812">Transmembrane</keyword>
<dbReference type="Pfam" id="PF00639">
    <property type="entry name" value="Rotamase"/>
    <property type="match status" value="1"/>
</dbReference>
<dbReference type="InterPro" id="IPR027304">
    <property type="entry name" value="Trigger_fact/SurA_dom_sf"/>
</dbReference>
<evidence type="ECO:0000313" key="5">
    <source>
        <dbReference type="EMBL" id="HIQ69503.1"/>
    </source>
</evidence>
<feature type="region of interest" description="Disordered" evidence="2">
    <location>
        <begin position="1"/>
        <end position="29"/>
    </location>
</feature>
<dbReference type="SUPFAM" id="SSF109998">
    <property type="entry name" value="Triger factor/SurA peptide-binding domain-like"/>
    <property type="match status" value="1"/>
</dbReference>
<keyword evidence="1 5" id="KW-0413">Isomerase</keyword>
<evidence type="ECO:0000256" key="1">
    <source>
        <dbReference type="PROSITE-ProRule" id="PRU00278"/>
    </source>
</evidence>
<dbReference type="PANTHER" id="PTHR47245:SF2">
    <property type="entry name" value="PEPTIDYL-PROLYL CIS-TRANS ISOMERASE HP_0175-RELATED"/>
    <property type="match status" value="1"/>
</dbReference>
<evidence type="ECO:0000256" key="3">
    <source>
        <dbReference type="SAM" id="Phobius"/>
    </source>
</evidence>
<name>A0A9D0Z5R1_9FIRM</name>
<dbReference type="PROSITE" id="PS50198">
    <property type="entry name" value="PPIC_PPIASE_2"/>
    <property type="match status" value="1"/>
</dbReference>
<sequence length="506" mass="56015">MSASREKKMRQGLTDADVAPSTAGTKKGLSSTGKKVLYSIIAVVAVAVIVFFSLVSTGFFVTHTVAASVGDHTLSPAMVNYFYGSAYQNLSNTYGEYLSMFIDTSKPLDEQAYMTEDYATWHDYLLDTALKSAYEAYAIYDEAMANGYTLSEEEQSSIDSQISSLDLYAAMYGYGNGQAYLAANYGSGSSVDSFREYVTITTVASAYANQIANDFSYTADDISAYYSEHTEDFDAVTFRVYPINVPSTTEEEGEEEVDTEAALAECETKAKEMAEASQGDEQAFLDYTVEYADEASKETYEDESTTLREDYTISSTVEAYRDWLADDARQPGDTTYVQNGETGYYVLYFIGQSDRTFQLPTVRHILVQVSDTTDEDAMAAAKEEAQEILDEFLAGDATEDAFAALADEKSDDTSEGGLIENIAPGAMVESFEDWAYDESRQAGDTGIIESEYGYHVMYFCGYGDVYLDYLVENTLRTNDYNAWYEEVTAGGSYTTYGFPMMFVKSR</sequence>
<dbReference type="GO" id="GO:0003755">
    <property type="term" value="F:peptidyl-prolyl cis-trans isomerase activity"/>
    <property type="evidence" value="ECO:0007669"/>
    <property type="project" value="UniProtKB-KW"/>
</dbReference>
<feature type="transmembrane region" description="Helical" evidence="3">
    <location>
        <begin position="36"/>
        <end position="61"/>
    </location>
</feature>
<reference evidence="5" key="2">
    <citation type="journal article" date="2021" name="PeerJ">
        <title>Extensive microbial diversity within the chicken gut microbiome revealed by metagenomics and culture.</title>
        <authorList>
            <person name="Gilroy R."/>
            <person name="Ravi A."/>
            <person name="Getino M."/>
            <person name="Pursley I."/>
            <person name="Horton D.L."/>
            <person name="Alikhan N.F."/>
            <person name="Baker D."/>
            <person name="Gharbi K."/>
            <person name="Hall N."/>
            <person name="Watson M."/>
            <person name="Adriaenssens E.M."/>
            <person name="Foster-Nyarko E."/>
            <person name="Jarju S."/>
            <person name="Secka A."/>
            <person name="Antonio M."/>
            <person name="Oren A."/>
            <person name="Chaudhuri R.R."/>
            <person name="La Ragione R."/>
            <person name="Hildebrand F."/>
            <person name="Pallen M.J."/>
        </authorList>
    </citation>
    <scope>NUCLEOTIDE SEQUENCE</scope>
    <source>
        <strain evidence="5">ChiSjej2B20-13462</strain>
    </source>
</reference>
<dbReference type="Gene3D" id="3.10.50.40">
    <property type="match status" value="1"/>
</dbReference>
<feature type="domain" description="PpiC" evidence="4">
    <location>
        <begin position="362"/>
        <end position="461"/>
    </location>
</feature>
<gene>
    <name evidence="5" type="ORF">IAA67_04135</name>
</gene>
<dbReference type="PANTHER" id="PTHR47245">
    <property type="entry name" value="PEPTIDYLPROLYL ISOMERASE"/>
    <property type="match status" value="1"/>
</dbReference>
<keyword evidence="3" id="KW-0472">Membrane</keyword>
<keyword evidence="3" id="KW-1133">Transmembrane helix</keyword>
<dbReference type="Proteomes" id="UP000886874">
    <property type="component" value="Unassembled WGS sequence"/>
</dbReference>
<dbReference type="AlphaFoldDB" id="A0A9D0Z5R1"/>
<keyword evidence="1" id="KW-0697">Rotamase</keyword>
<dbReference type="SUPFAM" id="SSF54534">
    <property type="entry name" value="FKBP-like"/>
    <property type="match status" value="1"/>
</dbReference>
<reference evidence="5" key="1">
    <citation type="submission" date="2020-10" db="EMBL/GenBank/DDBJ databases">
        <authorList>
            <person name="Gilroy R."/>
        </authorList>
    </citation>
    <scope>NUCLEOTIDE SEQUENCE</scope>
    <source>
        <strain evidence="5">ChiSjej2B20-13462</strain>
    </source>
</reference>